<dbReference type="RefSeq" id="WP_164433690.1">
    <property type="nucleotide sequence ID" value="NZ_JAAIKT010000057.1"/>
</dbReference>
<proteinExistence type="predicted"/>
<accession>A0A6G4APQ2</accession>
<dbReference type="SUPFAM" id="SSF88659">
    <property type="entry name" value="Sigma3 and sigma4 domains of RNA polymerase sigma factors"/>
    <property type="match status" value="1"/>
</dbReference>
<keyword evidence="3" id="KW-1185">Reference proteome</keyword>
<dbReference type="Proteomes" id="UP000476310">
    <property type="component" value="Unassembled WGS sequence"/>
</dbReference>
<dbReference type="InterPro" id="IPR036388">
    <property type="entry name" value="WH-like_DNA-bd_sf"/>
</dbReference>
<keyword evidence="1" id="KW-0812">Transmembrane</keyword>
<dbReference type="InterPro" id="IPR013324">
    <property type="entry name" value="RNA_pol_sigma_r3/r4-like"/>
</dbReference>
<evidence type="ECO:0000256" key="1">
    <source>
        <dbReference type="SAM" id="Phobius"/>
    </source>
</evidence>
<dbReference type="AlphaFoldDB" id="A0A6G4APQ2"/>
<keyword evidence="1" id="KW-0472">Membrane</keyword>
<protein>
    <submittedName>
        <fullName evidence="2">Uncharacterized protein</fullName>
    </submittedName>
</protein>
<organism evidence="2 3">
    <name type="scientific">Streptomyces rhizosphaericus</name>
    <dbReference type="NCBI Taxonomy" id="114699"/>
    <lineage>
        <taxon>Bacteria</taxon>
        <taxon>Bacillati</taxon>
        <taxon>Actinomycetota</taxon>
        <taxon>Actinomycetes</taxon>
        <taxon>Kitasatosporales</taxon>
        <taxon>Streptomycetaceae</taxon>
        <taxon>Streptomyces</taxon>
        <taxon>Streptomyces violaceusniger group</taxon>
    </lineage>
</organism>
<name>A0A6G4APQ2_9ACTN</name>
<feature type="transmembrane region" description="Helical" evidence="1">
    <location>
        <begin position="107"/>
        <end position="127"/>
    </location>
</feature>
<evidence type="ECO:0000313" key="2">
    <source>
        <dbReference type="EMBL" id="NEW75373.1"/>
    </source>
</evidence>
<sequence>MPKKDRPLMLPYSELAEILHAGEQQAEEDPLAALEEKLLLEELIAELPEPQHSYVRERLAGVTVEEIAERAGWSKSTVSDGLTRRHHARARWGTRQVREPDVSILEIVRWAISAIIAFLALLLETFFS</sequence>
<reference evidence="2" key="1">
    <citation type="submission" date="2020-02" db="EMBL/GenBank/DDBJ databases">
        <title>A new Streptomyces sp. for controlling soil-borne diseases.</title>
        <authorList>
            <person name="Li X."/>
            <person name="Tian Y."/>
            <person name="Gao K."/>
        </authorList>
    </citation>
    <scope>NUCLEOTIDE SEQUENCE [LARGE SCALE GENOMIC DNA]</scope>
    <source>
        <strain evidence="2">0250</strain>
    </source>
</reference>
<keyword evidence="1" id="KW-1133">Transmembrane helix</keyword>
<dbReference type="EMBL" id="JAAIKT010000057">
    <property type="protein sequence ID" value="NEW75373.1"/>
    <property type="molecule type" value="Genomic_DNA"/>
</dbReference>
<gene>
    <name evidence="2" type="ORF">G4H13_34735</name>
</gene>
<comment type="caution">
    <text evidence="2">The sequence shown here is derived from an EMBL/GenBank/DDBJ whole genome shotgun (WGS) entry which is preliminary data.</text>
</comment>
<dbReference type="Gene3D" id="1.10.10.10">
    <property type="entry name" value="Winged helix-like DNA-binding domain superfamily/Winged helix DNA-binding domain"/>
    <property type="match status" value="1"/>
</dbReference>
<evidence type="ECO:0000313" key="3">
    <source>
        <dbReference type="Proteomes" id="UP000476310"/>
    </source>
</evidence>